<feature type="transmembrane region" description="Helical" evidence="6">
    <location>
        <begin position="158"/>
        <end position="178"/>
    </location>
</feature>
<evidence type="ECO:0000256" key="5">
    <source>
        <dbReference type="ARBA" id="ARBA00023136"/>
    </source>
</evidence>
<name>A0A329R7H9_9BACL</name>
<keyword evidence="4 6" id="KW-1133">Transmembrane helix</keyword>
<protein>
    <submittedName>
        <fullName evidence="7">Uncharacterized protein</fullName>
    </submittedName>
</protein>
<feature type="transmembrane region" description="Helical" evidence="6">
    <location>
        <begin position="52"/>
        <end position="75"/>
    </location>
</feature>
<dbReference type="InterPro" id="IPR050833">
    <property type="entry name" value="Poly_Biosynth_Transport"/>
</dbReference>
<feature type="transmembrane region" description="Helical" evidence="6">
    <location>
        <begin position="87"/>
        <end position="109"/>
    </location>
</feature>
<dbReference type="EMBL" id="QEVW01000002">
    <property type="protein sequence ID" value="RAW19068.1"/>
    <property type="molecule type" value="Genomic_DNA"/>
</dbReference>
<evidence type="ECO:0000256" key="2">
    <source>
        <dbReference type="ARBA" id="ARBA00022475"/>
    </source>
</evidence>
<reference evidence="7 8" key="1">
    <citation type="submission" date="2018-04" db="EMBL/GenBank/DDBJ databases">
        <title>Paenibacillus taichungensis Genome sequencing and assembly.</title>
        <authorList>
            <person name="Xu J."/>
            <person name="Rensing C."/>
            <person name="Mazhar H.S."/>
        </authorList>
    </citation>
    <scope>NUCLEOTIDE SEQUENCE [LARGE SCALE GENOMIC DNA]</scope>
    <source>
        <strain evidence="7 8">NC1</strain>
    </source>
</reference>
<sequence length="450" mass="49640">MMELAPKGNIQQRNMYIAILMTSFTNILILGITTVTSIITSRMFGAEGKGELAAILFWPGFLTNLATLGLPTALIYHIKKNNKQIPVFTGIGFLLQIPVSIVVGVISWFGVSSWLSNYAESVISISRVYIASLTPVLLIMGVFAATAQGMEKFQIYNLARLLAPFINLIGLVSLWITGTLSLERTIIVSFVSFVCVVVFYAYSLREHISRQVFSVFNQMKSGLYLLSYAARVSGVELLNTLYNQSDKIIILALLTPREFGLYSVVYALSRMFNVFQTAITNVIFPRATGLEQDKVFSLVGRSFRTNMVFMMIIIVPSMVVGRFLLGLLYGQEFLEASGAFYLLSIECVVGGGAGILASSFNALGRPGVILVGQSAGVAVSISLFLLLTPHFGLYGIGLSLLTGSIMRVMVSLISLKKIYKIPIRQMLYNKGDIQFVMQRLNEKLILKRSR</sequence>
<comment type="caution">
    <text evidence="7">The sequence shown here is derived from an EMBL/GenBank/DDBJ whole genome shotgun (WGS) entry which is preliminary data.</text>
</comment>
<evidence type="ECO:0000313" key="8">
    <source>
        <dbReference type="Proteomes" id="UP000250642"/>
    </source>
</evidence>
<dbReference type="AlphaFoldDB" id="A0A329R7H9"/>
<feature type="transmembrane region" description="Helical" evidence="6">
    <location>
        <begin position="307"/>
        <end position="328"/>
    </location>
</feature>
<gene>
    <name evidence="7" type="ORF">DC345_02720</name>
</gene>
<evidence type="ECO:0000256" key="6">
    <source>
        <dbReference type="SAM" id="Phobius"/>
    </source>
</evidence>
<feature type="transmembrane region" description="Helical" evidence="6">
    <location>
        <begin position="393"/>
        <end position="415"/>
    </location>
</feature>
<dbReference type="RefSeq" id="WP_113051805.1">
    <property type="nucleotide sequence ID" value="NZ_QEVW01000002.1"/>
</dbReference>
<dbReference type="PANTHER" id="PTHR30250:SF26">
    <property type="entry name" value="PSMA PROTEIN"/>
    <property type="match status" value="1"/>
</dbReference>
<keyword evidence="3 6" id="KW-0812">Transmembrane</keyword>
<proteinExistence type="predicted"/>
<organism evidence="7 8">
    <name type="scientific">Paenibacillus taichungensis</name>
    <dbReference type="NCBI Taxonomy" id="484184"/>
    <lineage>
        <taxon>Bacteria</taxon>
        <taxon>Bacillati</taxon>
        <taxon>Bacillota</taxon>
        <taxon>Bacilli</taxon>
        <taxon>Bacillales</taxon>
        <taxon>Paenibacillaceae</taxon>
        <taxon>Paenibacillus</taxon>
    </lineage>
</organism>
<evidence type="ECO:0000256" key="1">
    <source>
        <dbReference type="ARBA" id="ARBA00004651"/>
    </source>
</evidence>
<feature type="transmembrane region" description="Helical" evidence="6">
    <location>
        <begin position="367"/>
        <end position="387"/>
    </location>
</feature>
<keyword evidence="5 6" id="KW-0472">Membrane</keyword>
<feature type="transmembrane region" description="Helical" evidence="6">
    <location>
        <begin position="184"/>
        <end position="202"/>
    </location>
</feature>
<dbReference type="Pfam" id="PF01943">
    <property type="entry name" value="Polysacc_synt"/>
    <property type="match status" value="1"/>
</dbReference>
<comment type="subcellular location">
    <subcellularLocation>
        <location evidence="1">Cell membrane</location>
        <topology evidence="1">Multi-pass membrane protein</topology>
    </subcellularLocation>
</comment>
<accession>A0A329R7H9</accession>
<dbReference type="Proteomes" id="UP000250642">
    <property type="component" value="Unassembled WGS sequence"/>
</dbReference>
<feature type="transmembrane region" description="Helical" evidence="6">
    <location>
        <begin position="16"/>
        <end position="40"/>
    </location>
</feature>
<keyword evidence="2" id="KW-1003">Cell membrane</keyword>
<evidence type="ECO:0000256" key="3">
    <source>
        <dbReference type="ARBA" id="ARBA00022692"/>
    </source>
</evidence>
<feature type="transmembrane region" description="Helical" evidence="6">
    <location>
        <begin position="340"/>
        <end position="360"/>
    </location>
</feature>
<evidence type="ECO:0000256" key="4">
    <source>
        <dbReference type="ARBA" id="ARBA00022989"/>
    </source>
</evidence>
<feature type="transmembrane region" description="Helical" evidence="6">
    <location>
        <begin position="129"/>
        <end position="146"/>
    </location>
</feature>
<evidence type="ECO:0000313" key="7">
    <source>
        <dbReference type="EMBL" id="RAW19068.1"/>
    </source>
</evidence>
<dbReference type="PANTHER" id="PTHR30250">
    <property type="entry name" value="PST FAMILY PREDICTED COLANIC ACID TRANSPORTER"/>
    <property type="match status" value="1"/>
</dbReference>
<dbReference type="GO" id="GO:0005886">
    <property type="term" value="C:plasma membrane"/>
    <property type="evidence" value="ECO:0007669"/>
    <property type="project" value="UniProtKB-SubCell"/>
</dbReference>
<dbReference type="InterPro" id="IPR002797">
    <property type="entry name" value="Polysacc_synth"/>
</dbReference>